<gene>
    <name evidence="2" type="ORF">HUW48_07695</name>
</gene>
<name>A0A7L7L584_9BACT</name>
<proteinExistence type="predicted"/>
<dbReference type="KEGG" id="add:HUW48_07695"/>
<evidence type="ECO:0000313" key="2">
    <source>
        <dbReference type="EMBL" id="QMU27933.1"/>
    </source>
</evidence>
<dbReference type="InterPro" id="IPR014710">
    <property type="entry name" value="RmlC-like_jellyroll"/>
</dbReference>
<keyword evidence="3" id="KW-1185">Reference proteome</keyword>
<reference evidence="2 3" key="1">
    <citation type="submission" date="2020-08" db="EMBL/GenBank/DDBJ databases">
        <title>Adhaeribacter dokdonensis sp. nov., isolated from the rhizosphere of Elymus tsukushiensis, a plant native to the Dokdo Islands, Republic of Korea.</title>
        <authorList>
            <person name="Ghim S.Y."/>
        </authorList>
    </citation>
    <scope>NUCLEOTIDE SEQUENCE [LARGE SCALE GENOMIC DNA]</scope>
    <source>
        <strain evidence="2 3">KUDC8001</strain>
    </source>
</reference>
<sequence length="142" mass="16198">MVHPFTMGQEPVLFDVDFSGTEQEGYIVSTQQATAIPFPIQRVFWSFGVPENYVRGNHAHRQDQKVLIALKGRIVINTETDQEKQFILNSPFQALYVPALCWTKLTYAPNSVLLALSSSDFNEADYIRDYPEFKLLRGPLSK</sequence>
<dbReference type="InterPro" id="IPR008894">
    <property type="entry name" value="QdtA_cupin_dom"/>
</dbReference>
<dbReference type="SUPFAM" id="SSF51182">
    <property type="entry name" value="RmlC-like cupins"/>
    <property type="match status" value="1"/>
</dbReference>
<dbReference type="Pfam" id="PF05523">
    <property type="entry name" value="FdtA"/>
    <property type="match status" value="1"/>
</dbReference>
<dbReference type="InterPro" id="IPR011051">
    <property type="entry name" value="RmlC_Cupin_sf"/>
</dbReference>
<dbReference type="Gene3D" id="2.60.120.10">
    <property type="entry name" value="Jelly Rolls"/>
    <property type="match status" value="1"/>
</dbReference>
<protein>
    <submittedName>
        <fullName evidence="2">FdtA/QdtA family cupin domain-containing protein</fullName>
    </submittedName>
</protein>
<dbReference type="RefSeq" id="WP_182415123.1">
    <property type="nucleotide sequence ID" value="NZ_CP055153.1"/>
</dbReference>
<evidence type="ECO:0000259" key="1">
    <source>
        <dbReference type="Pfam" id="PF05523"/>
    </source>
</evidence>
<dbReference type="CDD" id="cd20292">
    <property type="entry name" value="cupin_QdtA-like"/>
    <property type="match status" value="1"/>
</dbReference>
<dbReference type="EMBL" id="CP055153">
    <property type="protein sequence ID" value="QMU27933.1"/>
    <property type="molecule type" value="Genomic_DNA"/>
</dbReference>
<evidence type="ECO:0000313" key="3">
    <source>
        <dbReference type="Proteomes" id="UP000514509"/>
    </source>
</evidence>
<feature type="domain" description="Sugar 3,4-ketoisomerase QdtA cupin" evidence="1">
    <location>
        <begin position="22"/>
        <end position="135"/>
    </location>
</feature>
<dbReference type="Proteomes" id="UP000514509">
    <property type="component" value="Chromosome"/>
</dbReference>
<dbReference type="AlphaFoldDB" id="A0A7L7L584"/>
<accession>A0A7L7L584</accession>
<organism evidence="2 3">
    <name type="scientific">Adhaeribacter radiodurans</name>
    <dbReference type="NCBI Taxonomy" id="2745197"/>
    <lineage>
        <taxon>Bacteria</taxon>
        <taxon>Pseudomonadati</taxon>
        <taxon>Bacteroidota</taxon>
        <taxon>Cytophagia</taxon>
        <taxon>Cytophagales</taxon>
        <taxon>Hymenobacteraceae</taxon>
        <taxon>Adhaeribacter</taxon>
    </lineage>
</organism>